<keyword evidence="3" id="KW-1185">Reference proteome</keyword>
<reference evidence="1" key="2">
    <citation type="submission" date="2023-06" db="EMBL/GenBank/DDBJ databases">
        <title>Long-read-based genome assembly of the green algal bacterivore Cymbomonas tetramitiformis.</title>
        <authorList>
            <person name="Gyaltshen Y."/>
            <person name="Rozenberg A."/>
            <person name="Paasch A."/>
            <person name="Burns J.A."/>
            <person name="Warring S."/>
            <person name="Larson R."/>
            <person name="Maurer-Alcala X."/>
            <person name="Dacks J."/>
            <person name="Kim E."/>
        </authorList>
    </citation>
    <scope>NUCLEOTIDE SEQUENCE</scope>
    <source>
        <strain evidence="1">PLY_AMNH</strain>
    </source>
</reference>
<proteinExistence type="predicted"/>
<evidence type="ECO:0000313" key="3">
    <source>
        <dbReference type="Proteomes" id="UP001190700"/>
    </source>
</evidence>
<dbReference type="EMBL" id="LGRX02026469">
    <property type="protein sequence ID" value="KAK3250810.1"/>
    <property type="molecule type" value="Genomic_DNA"/>
</dbReference>
<dbReference type="EMBL" id="LGRX02006179">
    <property type="protein sequence ID" value="KAK3277272.1"/>
    <property type="molecule type" value="Genomic_DNA"/>
</dbReference>
<reference evidence="1 3" key="1">
    <citation type="journal article" date="2015" name="Genome Biol. Evol.">
        <title>Comparative Genomics of a Bacterivorous Green Alga Reveals Evolutionary Causalities and Consequences of Phago-Mixotrophic Mode of Nutrition.</title>
        <authorList>
            <person name="Burns J.A."/>
            <person name="Paasch A."/>
            <person name="Narechania A."/>
            <person name="Kim E."/>
        </authorList>
    </citation>
    <scope>NUCLEOTIDE SEQUENCE [LARGE SCALE GENOMIC DNA]</scope>
    <source>
        <strain evidence="1">PLY_AMNH</strain>
    </source>
</reference>
<dbReference type="AlphaFoldDB" id="A0AAE0F581"/>
<comment type="caution">
    <text evidence="1">The sequence shown here is derived from an EMBL/GenBank/DDBJ whole genome shotgun (WGS) entry which is preliminary data.</text>
</comment>
<gene>
    <name evidence="2" type="ORF">CYMTET_14713</name>
    <name evidence="1" type="ORF">CYMTET_39825</name>
</gene>
<evidence type="ECO:0000313" key="2">
    <source>
        <dbReference type="EMBL" id="KAK3277272.1"/>
    </source>
</evidence>
<name>A0AAE0F581_9CHLO</name>
<accession>A0AAE0F581</accession>
<organism evidence="1 3">
    <name type="scientific">Cymbomonas tetramitiformis</name>
    <dbReference type="NCBI Taxonomy" id="36881"/>
    <lineage>
        <taxon>Eukaryota</taxon>
        <taxon>Viridiplantae</taxon>
        <taxon>Chlorophyta</taxon>
        <taxon>Pyramimonadophyceae</taxon>
        <taxon>Pyramimonadales</taxon>
        <taxon>Pyramimonadaceae</taxon>
        <taxon>Cymbomonas</taxon>
    </lineage>
</organism>
<dbReference type="Proteomes" id="UP001190700">
    <property type="component" value="Unassembled WGS sequence"/>
</dbReference>
<sequence>MIKAGEGFALGPFHYPFCGAHTQTHNEKWHDEVRCFIKANPQQQLREACKSSEGGVADRLLGLLGWLSAALQVAAAVAIEVEAAIAVRDSGVQGPLEEDVLDDCPGDLGDIYCDAEEECASQMRLECSRTCDSIAETSSCSSAEDRSILI</sequence>
<protein>
    <submittedName>
        <fullName evidence="1">Uncharacterized protein</fullName>
    </submittedName>
</protein>
<evidence type="ECO:0000313" key="1">
    <source>
        <dbReference type="EMBL" id="KAK3250810.1"/>
    </source>
</evidence>